<evidence type="ECO:0000256" key="1">
    <source>
        <dbReference type="ARBA" id="ARBA00004502"/>
    </source>
</evidence>
<dbReference type="GO" id="GO:0005829">
    <property type="term" value="C:cytosol"/>
    <property type="evidence" value="ECO:0007669"/>
    <property type="project" value="TreeGrafter"/>
</dbReference>
<organism evidence="6 7">
    <name type="scientific">Exaiptasia diaphana</name>
    <name type="common">Tropical sea anemone</name>
    <name type="synonym">Aiptasia pulchella</name>
    <dbReference type="NCBI Taxonomy" id="2652724"/>
    <lineage>
        <taxon>Eukaryota</taxon>
        <taxon>Metazoa</taxon>
        <taxon>Cnidaria</taxon>
        <taxon>Anthozoa</taxon>
        <taxon>Hexacorallia</taxon>
        <taxon>Actiniaria</taxon>
        <taxon>Aiptasiidae</taxon>
        <taxon>Exaiptasia</taxon>
    </lineage>
</organism>
<dbReference type="GeneID" id="110246226"/>
<dbReference type="RefSeq" id="XP_020908202.1">
    <property type="nucleotide sequence ID" value="XM_021052543.2"/>
</dbReference>
<feature type="region of interest" description="Disordered" evidence="5">
    <location>
        <begin position="1"/>
        <end position="21"/>
    </location>
</feature>
<dbReference type="GO" id="GO:0010890">
    <property type="term" value="P:positive regulation of triglyceride storage"/>
    <property type="evidence" value="ECO:0007669"/>
    <property type="project" value="TreeGrafter"/>
</dbReference>
<evidence type="ECO:0000313" key="6">
    <source>
        <dbReference type="EnsemblMetazoa" id="XP_020908202.1"/>
    </source>
</evidence>
<dbReference type="GO" id="GO:0005811">
    <property type="term" value="C:lipid droplet"/>
    <property type="evidence" value="ECO:0007669"/>
    <property type="project" value="UniProtKB-SubCell"/>
</dbReference>
<evidence type="ECO:0000256" key="2">
    <source>
        <dbReference type="ARBA" id="ARBA00006311"/>
    </source>
</evidence>
<dbReference type="PIRSF" id="PIRSF036881">
    <property type="entry name" value="PAT"/>
    <property type="match status" value="1"/>
</dbReference>
<proteinExistence type="inferred from homology"/>
<protein>
    <submittedName>
        <fullName evidence="6">Uncharacterized protein</fullName>
    </submittedName>
</protein>
<sequence length="366" mass="39972">MAAADVQVPQPQENGLEAPEKKSFTNRLYELPVVVAAIEQLGQLYGTVKEKNSVTKMACNAGESTLSVAAAASKPLIQTATNTALTLAKPVVGKIEDPVAIIDGVASETLAKVEEKFPIIHKTPSEIAEITKTAVTSRVYGYYENVQNMGVTKMVTERANDLVSFTELVAEIALPTDGNCDEDMKELELADQDREQGLVVRAKHLGSRVTRRGTRKLLTYKPLKMTVDAVNCASERLQGAVEKSSDTGRKVYEAYMYFPNTAVKISGEVIVSAKEFIFAFTNAHDIKDLPAALLNMTKKATEPVSNVADRALAYVFVPSQVVTDYVLSSRPVQWIVPQVLSNEEISNLEISMEEIEDDVSDAEKPQ</sequence>
<reference evidence="6" key="1">
    <citation type="submission" date="2022-11" db="UniProtKB">
        <authorList>
            <consortium name="EnsemblMetazoa"/>
        </authorList>
    </citation>
    <scope>IDENTIFICATION</scope>
</reference>
<evidence type="ECO:0000313" key="7">
    <source>
        <dbReference type="Proteomes" id="UP000887567"/>
    </source>
</evidence>
<keyword evidence="3" id="KW-0551">Lipid droplet</keyword>
<dbReference type="KEGG" id="epa:110246226"/>
<evidence type="ECO:0000256" key="4">
    <source>
        <dbReference type="PIRNR" id="PIRNR036881"/>
    </source>
</evidence>
<dbReference type="InterPro" id="IPR004279">
    <property type="entry name" value="Perilipin"/>
</dbReference>
<dbReference type="GO" id="GO:0019915">
    <property type="term" value="P:lipid storage"/>
    <property type="evidence" value="ECO:0007669"/>
    <property type="project" value="TreeGrafter"/>
</dbReference>
<dbReference type="AlphaFoldDB" id="A0A913XPM8"/>
<comment type="similarity">
    <text evidence="2 4">Belongs to the perilipin family.</text>
</comment>
<dbReference type="Proteomes" id="UP000887567">
    <property type="component" value="Unplaced"/>
</dbReference>
<dbReference type="OMA" id="TIDAVNC"/>
<evidence type="ECO:0000256" key="5">
    <source>
        <dbReference type="SAM" id="MobiDB-lite"/>
    </source>
</evidence>
<dbReference type="PANTHER" id="PTHR14024">
    <property type="entry name" value="PERILIPIN"/>
    <property type="match status" value="1"/>
</dbReference>
<keyword evidence="7" id="KW-1185">Reference proteome</keyword>
<dbReference type="PANTHER" id="PTHR14024:SF49">
    <property type="entry name" value="LIPID STORAGE DROPLETS SURFACE-BINDING PROTEIN 1"/>
    <property type="match status" value="1"/>
</dbReference>
<dbReference type="Pfam" id="PF03036">
    <property type="entry name" value="Perilipin"/>
    <property type="match status" value="1"/>
</dbReference>
<accession>A0A913XPM8</accession>
<evidence type="ECO:0000256" key="3">
    <source>
        <dbReference type="ARBA" id="ARBA00022677"/>
    </source>
</evidence>
<dbReference type="EnsemblMetazoa" id="XM_021052543.2">
    <property type="protein sequence ID" value="XP_020908202.1"/>
    <property type="gene ID" value="LOC110246226"/>
</dbReference>
<comment type="subcellular location">
    <subcellularLocation>
        <location evidence="1">Lipid droplet</location>
    </subcellularLocation>
</comment>
<name>A0A913XPM8_EXADI</name>
<dbReference type="OrthoDB" id="376826at2759"/>